<dbReference type="GO" id="GO:0046872">
    <property type="term" value="F:metal ion binding"/>
    <property type="evidence" value="ECO:0007669"/>
    <property type="project" value="UniProtKB-KW"/>
</dbReference>
<dbReference type="GO" id="GO:0004550">
    <property type="term" value="F:nucleoside diphosphate kinase activity"/>
    <property type="evidence" value="ECO:0007669"/>
    <property type="project" value="UniProtKB-EC"/>
</dbReference>
<dbReference type="SMART" id="SM00562">
    <property type="entry name" value="NDK"/>
    <property type="match status" value="1"/>
</dbReference>
<dbReference type="InterPro" id="IPR001564">
    <property type="entry name" value="Nucleoside_diP_kinase"/>
</dbReference>
<keyword evidence="8 14" id="KW-0418">Kinase</keyword>
<dbReference type="GO" id="GO:0005524">
    <property type="term" value="F:ATP binding"/>
    <property type="evidence" value="ECO:0007669"/>
    <property type="project" value="UniProtKB-KW"/>
</dbReference>
<feature type="binding site" evidence="12">
    <location>
        <position position="87"/>
    </location>
    <ligand>
        <name>ATP</name>
        <dbReference type="ChEBI" id="CHEBI:30616"/>
    </ligand>
</feature>
<keyword evidence="10" id="KW-0460">Magnesium</keyword>
<dbReference type="SUPFAM" id="SSF54919">
    <property type="entry name" value="Nucleoside diphosphate kinase, NDK"/>
    <property type="match status" value="1"/>
</dbReference>
<evidence type="ECO:0000256" key="8">
    <source>
        <dbReference type="ARBA" id="ARBA00022777"/>
    </source>
</evidence>
<comment type="similarity">
    <text evidence="2 12 13">Belongs to the NDK family.</text>
</comment>
<dbReference type="Gene3D" id="3.30.70.141">
    <property type="entry name" value="Nucleoside diphosphate kinase-like domain"/>
    <property type="match status" value="1"/>
</dbReference>
<protein>
    <recommendedName>
        <fullName evidence="4 14">Nucleoside diphosphate kinase</fullName>
        <ecNumber evidence="3 14">2.7.4.6</ecNumber>
    </recommendedName>
</protein>
<keyword evidence="9 14" id="KW-0067">ATP-binding</keyword>
<reference evidence="16 17" key="1">
    <citation type="submission" date="2020-01" db="EMBL/GenBank/DDBJ databases">
        <title>Genomic analysis of Aminipila sp. CBA3637.</title>
        <authorList>
            <person name="Kim Y.B."/>
            <person name="Roh S.W."/>
        </authorList>
    </citation>
    <scope>NUCLEOTIDE SEQUENCE [LARGE SCALE GENOMIC DNA]</scope>
    <source>
        <strain evidence="16 17">CBA3637</strain>
    </source>
</reference>
<evidence type="ECO:0000256" key="1">
    <source>
        <dbReference type="ARBA" id="ARBA00001946"/>
    </source>
</evidence>
<evidence type="ECO:0000256" key="13">
    <source>
        <dbReference type="RuleBase" id="RU004011"/>
    </source>
</evidence>
<organism evidence="16 17">
    <name type="scientific">Aminipila terrae</name>
    <dbReference type="NCBI Taxonomy" id="2697030"/>
    <lineage>
        <taxon>Bacteria</taxon>
        <taxon>Bacillati</taxon>
        <taxon>Bacillota</taxon>
        <taxon>Clostridia</taxon>
        <taxon>Peptostreptococcales</taxon>
        <taxon>Anaerovoracaceae</taxon>
        <taxon>Aminipila</taxon>
    </lineage>
</organism>
<accession>A0A6P1MI43</accession>
<evidence type="ECO:0000313" key="17">
    <source>
        <dbReference type="Proteomes" id="UP000463883"/>
    </source>
</evidence>
<feature type="domain" description="Nucleoside diphosphate kinase-like" evidence="15">
    <location>
        <begin position="3"/>
        <end position="134"/>
    </location>
</feature>
<keyword evidence="11" id="KW-0546">Nucleotide metabolism</keyword>
<evidence type="ECO:0000259" key="15">
    <source>
        <dbReference type="SMART" id="SM00562"/>
    </source>
</evidence>
<feature type="binding site" evidence="12">
    <location>
        <position position="93"/>
    </location>
    <ligand>
        <name>ATP</name>
        <dbReference type="ChEBI" id="CHEBI:30616"/>
    </ligand>
</feature>
<dbReference type="PRINTS" id="PR01243">
    <property type="entry name" value="NUCDPKINASE"/>
</dbReference>
<dbReference type="NCBIfam" id="NF001908">
    <property type="entry name" value="PRK00668.1"/>
    <property type="match status" value="1"/>
</dbReference>
<keyword evidence="7 14" id="KW-0547">Nucleotide-binding</keyword>
<dbReference type="InterPro" id="IPR036850">
    <property type="entry name" value="NDK-like_dom_sf"/>
</dbReference>
<gene>
    <name evidence="16" type="ORF">Ami3637_04080</name>
</gene>
<name>A0A6P1MI43_9FIRM</name>
<evidence type="ECO:0000256" key="7">
    <source>
        <dbReference type="ARBA" id="ARBA00022741"/>
    </source>
</evidence>
<proteinExistence type="inferred from homology"/>
<keyword evidence="6" id="KW-0479">Metal-binding</keyword>
<evidence type="ECO:0000256" key="3">
    <source>
        <dbReference type="ARBA" id="ARBA00012966"/>
    </source>
</evidence>
<dbReference type="FunFam" id="3.30.70.141:FF:000003">
    <property type="entry name" value="Nucleoside diphosphate kinase"/>
    <property type="match status" value="1"/>
</dbReference>
<dbReference type="GO" id="GO:0006241">
    <property type="term" value="P:CTP biosynthetic process"/>
    <property type="evidence" value="ECO:0007669"/>
    <property type="project" value="InterPro"/>
</dbReference>
<keyword evidence="5 14" id="KW-0808">Transferase</keyword>
<dbReference type="GO" id="GO:0006183">
    <property type="term" value="P:GTP biosynthetic process"/>
    <property type="evidence" value="ECO:0007669"/>
    <property type="project" value="InterPro"/>
</dbReference>
<dbReference type="EC" id="2.7.4.6" evidence="3 14"/>
<sequence length="134" mass="15212">MAMERTYVMLKPDAIARKLAGRIIHRIEAKGYQIKDLKVMNLDKEILREHYAHVVDQPFYPKMESYMMSGPVWAMVVEGENAVQGIRMLMGATKFENAMPGTIRGDYASSTTENVIHGSDSPENAEIEIKRFFG</sequence>
<dbReference type="EMBL" id="CP047591">
    <property type="protein sequence ID" value="QHI71668.1"/>
    <property type="molecule type" value="Genomic_DNA"/>
</dbReference>
<feature type="active site" description="Pros-phosphohistidine intermediate" evidence="12">
    <location>
        <position position="117"/>
    </location>
</feature>
<dbReference type="PROSITE" id="PS51374">
    <property type="entry name" value="NDPK_LIKE"/>
    <property type="match status" value="1"/>
</dbReference>
<dbReference type="PROSITE" id="PS00469">
    <property type="entry name" value="NDPK"/>
    <property type="match status" value="1"/>
</dbReference>
<evidence type="ECO:0000256" key="9">
    <source>
        <dbReference type="ARBA" id="ARBA00022840"/>
    </source>
</evidence>
<dbReference type="KEGG" id="amic:Ami3637_04080"/>
<evidence type="ECO:0000313" key="16">
    <source>
        <dbReference type="EMBL" id="QHI71668.1"/>
    </source>
</evidence>
<evidence type="ECO:0000256" key="12">
    <source>
        <dbReference type="PROSITE-ProRule" id="PRU00706"/>
    </source>
</evidence>
<evidence type="ECO:0000256" key="6">
    <source>
        <dbReference type="ARBA" id="ARBA00022723"/>
    </source>
</evidence>
<evidence type="ECO:0000256" key="10">
    <source>
        <dbReference type="ARBA" id="ARBA00022842"/>
    </source>
</evidence>
<dbReference type="Proteomes" id="UP000463883">
    <property type="component" value="Chromosome"/>
</dbReference>
<dbReference type="PANTHER" id="PTHR11349">
    <property type="entry name" value="NUCLEOSIDE DIPHOSPHATE KINASE"/>
    <property type="match status" value="1"/>
</dbReference>
<dbReference type="GO" id="GO:0006228">
    <property type="term" value="P:UTP biosynthetic process"/>
    <property type="evidence" value="ECO:0007669"/>
    <property type="project" value="InterPro"/>
</dbReference>
<dbReference type="Pfam" id="PF00334">
    <property type="entry name" value="NDK"/>
    <property type="match status" value="1"/>
</dbReference>
<evidence type="ECO:0000256" key="11">
    <source>
        <dbReference type="ARBA" id="ARBA00023080"/>
    </source>
</evidence>
<comment type="catalytic activity">
    <reaction evidence="14">
        <text>a 2'-deoxyribonucleoside 5'-diphosphate + ATP = a 2'-deoxyribonucleoside 5'-triphosphate + ADP</text>
        <dbReference type="Rhea" id="RHEA:44640"/>
        <dbReference type="ChEBI" id="CHEBI:30616"/>
        <dbReference type="ChEBI" id="CHEBI:61560"/>
        <dbReference type="ChEBI" id="CHEBI:73316"/>
        <dbReference type="ChEBI" id="CHEBI:456216"/>
        <dbReference type="EC" id="2.7.4.6"/>
    </reaction>
</comment>
<dbReference type="CDD" id="cd04413">
    <property type="entry name" value="NDPk_I"/>
    <property type="match status" value="1"/>
</dbReference>
<dbReference type="InterPro" id="IPR034907">
    <property type="entry name" value="NDK-like_dom"/>
</dbReference>
<evidence type="ECO:0000256" key="14">
    <source>
        <dbReference type="RuleBase" id="RU004013"/>
    </source>
</evidence>
<dbReference type="InterPro" id="IPR023005">
    <property type="entry name" value="Nucleoside_diP_kinase_AS"/>
</dbReference>
<feature type="binding site" evidence="12">
    <location>
        <position position="11"/>
    </location>
    <ligand>
        <name>ATP</name>
        <dbReference type="ChEBI" id="CHEBI:30616"/>
    </ligand>
</feature>
<dbReference type="AlphaFoldDB" id="A0A6P1MI43"/>
<feature type="binding site" evidence="12">
    <location>
        <position position="104"/>
    </location>
    <ligand>
        <name>ATP</name>
        <dbReference type="ChEBI" id="CHEBI:30616"/>
    </ligand>
</feature>
<evidence type="ECO:0000256" key="4">
    <source>
        <dbReference type="ARBA" id="ARBA00017632"/>
    </source>
</evidence>
<evidence type="ECO:0000256" key="5">
    <source>
        <dbReference type="ARBA" id="ARBA00022679"/>
    </source>
</evidence>
<feature type="binding site" evidence="12">
    <location>
        <position position="114"/>
    </location>
    <ligand>
        <name>ATP</name>
        <dbReference type="ChEBI" id="CHEBI:30616"/>
    </ligand>
</feature>
<evidence type="ECO:0000256" key="2">
    <source>
        <dbReference type="ARBA" id="ARBA00008142"/>
    </source>
</evidence>
<keyword evidence="17" id="KW-1185">Reference proteome</keyword>
<comment type="cofactor">
    <cofactor evidence="1">
        <name>Mg(2+)</name>
        <dbReference type="ChEBI" id="CHEBI:18420"/>
    </cofactor>
</comment>
<feature type="binding site" evidence="12">
    <location>
        <position position="59"/>
    </location>
    <ligand>
        <name>ATP</name>
        <dbReference type="ChEBI" id="CHEBI:30616"/>
    </ligand>
</feature>